<dbReference type="NCBIfam" id="TIGR01879">
    <property type="entry name" value="hydantase"/>
    <property type="match status" value="1"/>
</dbReference>
<dbReference type="SUPFAM" id="SSF55031">
    <property type="entry name" value="Bacterial exopeptidase dimerisation domain"/>
    <property type="match status" value="1"/>
</dbReference>
<dbReference type="InterPro" id="IPR010158">
    <property type="entry name" value="Amidase_Cbmase"/>
</dbReference>
<accession>A0ABS8EKV3</accession>
<dbReference type="PIRSF" id="PIRSF001235">
    <property type="entry name" value="Amidase_carbamoylase"/>
    <property type="match status" value="1"/>
</dbReference>
<dbReference type="InterPro" id="IPR036264">
    <property type="entry name" value="Bact_exopeptidase_dim_dom"/>
</dbReference>
<organism evidence="4 5">
    <name type="scientific">Winogradskyella immobilis</name>
    <dbReference type="NCBI Taxonomy" id="2816852"/>
    <lineage>
        <taxon>Bacteria</taxon>
        <taxon>Pseudomonadati</taxon>
        <taxon>Bacteroidota</taxon>
        <taxon>Flavobacteriia</taxon>
        <taxon>Flavobacteriales</taxon>
        <taxon>Flavobacteriaceae</taxon>
        <taxon>Winogradskyella</taxon>
    </lineage>
</organism>
<keyword evidence="2 4" id="KW-0378">Hydrolase</keyword>
<evidence type="ECO:0000259" key="3">
    <source>
        <dbReference type="Pfam" id="PF07687"/>
    </source>
</evidence>
<dbReference type="Proteomes" id="UP000778797">
    <property type="component" value="Unassembled WGS sequence"/>
</dbReference>
<dbReference type="PANTHER" id="PTHR32494:SF5">
    <property type="entry name" value="ALLANTOATE AMIDOHYDROLASE"/>
    <property type="match status" value="1"/>
</dbReference>
<evidence type="ECO:0000256" key="2">
    <source>
        <dbReference type="ARBA" id="ARBA00022801"/>
    </source>
</evidence>
<keyword evidence="5" id="KW-1185">Reference proteome</keyword>
<sequence>MLSSVYGFSQSKSILVNQERLENSILELAKFGQDPENTGELSRVAYSDGDLKGREYVISLMQKAGLEVNIDYAGNIIGKKQGSDNSKPPIAFGSHIDSVPNGGNYDGCVGSMGAIEVLQTLQDQNITTEHPLELIIFSNEEAAVVGSRAMAGALKPEALNESSPSGYTIAEGIKRIGGNPDKIPELKRKKGDVAAFLELHIEQGGVLDQENLQIGVVEGIVAIEWWDITINGFANHAGTTPMDIRKDAMLTAAKVILEVNNTVNSFDGAQVGTVGRINASPGAPNVIPGQVTFSLEIRDLSSEKIWTVFKAIENKAKQIAKTDGMGISFRHIEAASKPALADKLIKKDIANATKQLGYSYKSMPSGAGHDAQEIARFAPIGMIFVPSKDGISHSPKEFTSAEDMANGANVLLHTILAMDKRLK</sequence>
<feature type="domain" description="Peptidase M20 dimerisation" evidence="3">
    <location>
        <begin position="225"/>
        <end position="322"/>
    </location>
</feature>
<comment type="similarity">
    <text evidence="1">Belongs to the peptidase M20 family.</text>
</comment>
<dbReference type="InterPro" id="IPR011650">
    <property type="entry name" value="Peptidase_M20_dimer"/>
</dbReference>
<reference evidence="4" key="2">
    <citation type="submission" date="2021-10" db="EMBL/GenBank/DDBJ databases">
        <title>Genome of Winogradskyella sp. E313.</title>
        <authorList>
            <person name="Zhou Y."/>
        </authorList>
    </citation>
    <scope>NUCLEOTIDE SEQUENCE</scope>
    <source>
        <strain evidence="4">E313</strain>
    </source>
</reference>
<proteinExistence type="inferred from homology"/>
<dbReference type="SUPFAM" id="SSF53187">
    <property type="entry name" value="Zn-dependent exopeptidases"/>
    <property type="match status" value="1"/>
</dbReference>
<gene>
    <name evidence="4" type="ORF">J1C55_04545</name>
</gene>
<reference evidence="4" key="1">
    <citation type="submission" date="2021-03" db="EMBL/GenBank/DDBJ databases">
        <authorList>
            <person name="Ping X."/>
        </authorList>
    </citation>
    <scope>NUCLEOTIDE SEQUENCE</scope>
    <source>
        <strain evidence="4">E313</strain>
    </source>
</reference>
<protein>
    <submittedName>
        <fullName evidence="4">Zn-dependent hydrolase</fullName>
    </submittedName>
</protein>
<dbReference type="Gene3D" id="3.30.70.360">
    <property type="match status" value="1"/>
</dbReference>
<dbReference type="GO" id="GO:0016787">
    <property type="term" value="F:hydrolase activity"/>
    <property type="evidence" value="ECO:0007669"/>
    <property type="project" value="UniProtKB-KW"/>
</dbReference>
<dbReference type="NCBIfam" id="NF006771">
    <property type="entry name" value="PRK09290.1-5"/>
    <property type="match status" value="1"/>
</dbReference>
<evidence type="ECO:0000256" key="1">
    <source>
        <dbReference type="ARBA" id="ARBA00006153"/>
    </source>
</evidence>
<dbReference type="Pfam" id="PF01546">
    <property type="entry name" value="Peptidase_M20"/>
    <property type="match status" value="1"/>
</dbReference>
<dbReference type="PANTHER" id="PTHR32494">
    <property type="entry name" value="ALLANTOATE DEIMINASE-RELATED"/>
    <property type="match status" value="1"/>
</dbReference>
<dbReference type="CDD" id="cd03884">
    <property type="entry name" value="M20_bAS"/>
    <property type="match status" value="1"/>
</dbReference>
<dbReference type="Pfam" id="PF07687">
    <property type="entry name" value="M20_dimer"/>
    <property type="match status" value="1"/>
</dbReference>
<comment type="caution">
    <text evidence="4">The sequence shown here is derived from an EMBL/GenBank/DDBJ whole genome shotgun (WGS) entry which is preliminary data.</text>
</comment>
<dbReference type="InterPro" id="IPR002933">
    <property type="entry name" value="Peptidase_M20"/>
</dbReference>
<evidence type="ECO:0000313" key="5">
    <source>
        <dbReference type="Proteomes" id="UP000778797"/>
    </source>
</evidence>
<name>A0ABS8EKV3_9FLAO</name>
<dbReference type="Gene3D" id="3.40.630.10">
    <property type="entry name" value="Zn peptidases"/>
    <property type="match status" value="1"/>
</dbReference>
<dbReference type="EMBL" id="JAFMPT010000004">
    <property type="protein sequence ID" value="MCC1483850.1"/>
    <property type="molecule type" value="Genomic_DNA"/>
</dbReference>
<evidence type="ECO:0000313" key="4">
    <source>
        <dbReference type="EMBL" id="MCC1483850.1"/>
    </source>
</evidence>